<keyword evidence="2 5" id="KW-0812">Transmembrane</keyword>
<dbReference type="Pfam" id="PF04932">
    <property type="entry name" value="Wzy_C"/>
    <property type="match status" value="1"/>
</dbReference>
<protein>
    <recommendedName>
        <fullName evidence="6">O-antigen ligase-related domain-containing protein</fullName>
    </recommendedName>
</protein>
<feature type="transmembrane region" description="Helical" evidence="5">
    <location>
        <begin position="414"/>
        <end position="434"/>
    </location>
</feature>
<accession>A0A0J7XYU6</accession>
<name>A0A0J7XYU6_9SPHN</name>
<dbReference type="OrthoDB" id="7522192at2"/>
<dbReference type="PATRIC" id="fig|1114963.3.peg.1978"/>
<evidence type="ECO:0000313" key="7">
    <source>
        <dbReference type="EMBL" id="KMS56672.1"/>
    </source>
</evidence>
<feature type="transmembrane region" description="Helical" evidence="5">
    <location>
        <begin position="112"/>
        <end position="129"/>
    </location>
</feature>
<evidence type="ECO:0000259" key="6">
    <source>
        <dbReference type="Pfam" id="PF04932"/>
    </source>
</evidence>
<sequence>MAYLVILMLTAAVVWGLRQLPGRLHTLCGPHQMTIVLALPLLGTFGMHYAFFAAGVIVLIVAAPAVSRAGLVLPAMQALELRSQLFLLCLPLMPMMIYTIAIGGLTFAQLNYVHLLGIGYILAVMLSGQRLLEPRLQAWDMLFLSMMIVQAFMDCRGNDLTFSVRACNQIILNLGLPYLAVSRAFVRSRSPADLMLAFLLGACILALIATFEAPRHWLLYDTMPQGIGADPETSSGYAKQRGGLVRSRASFAESTSLSLFLGMAVVTAVALRKHLGSKLTFFVVLVLLSSGVFFTLARIGYIVIIAGLVACMVQERRWGGLFKLVLAVPICGAALLALSHVIPTLAASMGTGEDAAGSVDYRSELLSRGLALARENWITGLSMTDIYDNLESLRQGEGIIDLVNQPLTILMRGGVFGASLYYAMLVGVLGVLFVRGPALGRDAGAAAAASFAGLIGLMASLVTTSYGRNETTYVVLLAAGAGLVSRAVMRVAVPAMRPTFNLTQQSA</sequence>
<evidence type="ECO:0000256" key="5">
    <source>
        <dbReference type="SAM" id="Phobius"/>
    </source>
</evidence>
<dbReference type="RefSeq" id="WP_059151245.1">
    <property type="nucleotide sequence ID" value="NZ_KQ130453.1"/>
</dbReference>
<evidence type="ECO:0000313" key="8">
    <source>
        <dbReference type="Proteomes" id="UP000052268"/>
    </source>
</evidence>
<dbReference type="PANTHER" id="PTHR37422">
    <property type="entry name" value="TEICHURONIC ACID BIOSYNTHESIS PROTEIN TUAE"/>
    <property type="match status" value="1"/>
</dbReference>
<gene>
    <name evidence="7" type="ORF">V474_15750</name>
</gene>
<evidence type="ECO:0000256" key="4">
    <source>
        <dbReference type="ARBA" id="ARBA00023136"/>
    </source>
</evidence>
<feature type="transmembrane region" description="Helical" evidence="5">
    <location>
        <begin position="473"/>
        <end position="493"/>
    </location>
</feature>
<evidence type="ECO:0000256" key="2">
    <source>
        <dbReference type="ARBA" id="ARBA00022692"/>
    </source>
</evidence>
<evidence type="ECO:0000256" key="1">
    <source>
        <dbReference type="ARBA" id="ARBA00004141"/>
    </source>
</evidence>
<keyword evidence="3 5" id="KW-1133">Transmembrane helix</keyword>
<dbReference type="PANTHER" id="PTHR37422:SF13">
    <property type="entry name" value="LIPOPOLYSACCHARIDE BIOSYNTHESIS PROTEIN PA4999-RELATED"/>
    <property type="match status" value="1"/>
</dbReference>
<reference evidence="7 8" key="1">
    <citation type="journal article" date="2015" name="G3 (Bethesda)">
        <title>Insights into Ongoing Evolution of the Hexachlorocyclohexane Catabolic Pathway from Comparative Genomics of Ten Sphingomonadaceae Strains.</title>
        <authorList>
            <person name="Pearce S.L."/>
            <person name="Oakeshott J.G."/>
            <person name="Pandey G."/>
        </authorList>
    </citation>
    <scope>NUCLEOTIDE SEQUENCE [LARGE SCALE GENOMIC DNA]</scope>
    <source>
        <strain evidence="7 8">LL02</strain>
    </source>
</reference>
<evidence type="ECO:0000256" key="3">
    <source>
        <dbReference type="ARBA" id="ARBA00022989"/>
    </source>
</evidence>
<feature type="transmembrane region" description="Helical" evidence="5">
    <location>
        <begin position="282"/>
        <end position="309"/>
    </location>
</feature>
<comment type="caution">
    <text evidence="7">The sequence shown here is derived from an EMBL/GenBank/DDBJ whole genome shotgun (WGS) entry which is preliminary data.</text>
</comment>
<feature type="transmembrane region" description="Helical" evidence="5">
    <location>
        <begin position="249"/>
        <end position="270"/>
    </location>
</feature>
<feature type="transmembrane region" description="Helical" evidence="5">
    <location>
        <begin position="194"/>
        <end position="213"/>
    </location>
</feature>
<dbReference type="EMBL" id="JACU01000004">
    <property type="protein sequence ID" value="KMS56672.1"/>
    <property type="molecule type" value="Genomic_DNA"/>
</dbReference>
<feature type="transmembrane region" description="Helical" evidence="5">
    <location>
        <begin position="321"/>
        <end position="342"/>
    </location>
</feature>
<feature type="domain" description="O-antigen ligase-related" evidence="6">
    <location>
        <begin position="284"/>
        <end position="421"/>
    </location>
</feature>
<feature type="transmembrane region" description="Helical" evidence="5">
    <location>
        <begin position="446"/>
        <end position="467"/>
    </location>
</feature>
<comment type="subcellular location">
    <subcellularLocation>
        <location evidence="1">Membrane</location>
        <topology evidence="1">Multi-pass membrane protein</topology>
    </subcellularLocation>
</comment>
<dbReference type="InterPro" id="IPR007016">
    <property type="entry name" value="O-antigen_ligase-rel_domated"/>
</dbReference>
<dbReference type="GO" id="GO:0016020">
    <property type="term" value="C:membrane"/>
    <property type="evidence" value="ECO:0007669"/>
    <property type="project" value="UniProtKB-SubCell"/>
</dbReference>
<proteinExistence type="predicted"/>
<dbReference type="AlphaFoldDB" id="A0A0J7XYU6"/>
<keyword evidence="4 5" id="KW-0472">Membrane</keyword>
<feature type="transmembrane region" description="Helical" evidence="5">
    <location>
        <begin position="50"/>
        <end position="73"/>
    </location>
</feature>
<keyword evidence="8" id="KW-1185">Reference proteome</keyword>
<dbReference type="Proteomes" id="UP000052268">
    <property type="component" value="Unassembled WGS sequence"/>
</dbReference>
<feature type="transmembrane region" description="Helical" evidence="5">
    <location>
        <begin position="85"/>
        <end position="106"/>
    </location>
</feature>
<dbReference type="InterPro" id="IPR051533">
    <property type="entry name" value="WaaL-like"/>
</dbReference>
<organism evidence="7 8">
    <name type="scientific">Novosphingobium barchaimii LL02</name>
    <dbReference type="NCBI Taxonomy" id="1114963"/>
    <lineage>
        <taxon>Bacteria</taxon>
        <taxon>Pseudomonadati</taxon>
        <taxon>Pseudomonadota</taxon>
        <taxon>Alphaproteobacteria</taxon>
        <taxon>Sphingomonadales</taxon>
        <taxon>Sphingomonadaceae</taxon>
        <taxon>Novosphingobium</taxon>
    </lineage>
</organism>